<dbReference type="Proteomes" id="UP000518752">
    <property type="component" value="Unassembled WGS sequence"/>
</dbReference>
<reference evidence="2 3" key="1">
    <citation type="journal article" date="2020" name="ISME J.">
        <title>Uncovering the hidden diversity of litter-decomposition mechanisms in mushroom-forming fungi.</title>
        <authorList>
            <person name="Floudas D."/>
            <person name="Bentzer J."/>
            <person name="Ahren D."/>
            <person name="Johansson T."/>
            <person name="Persson P."/>
            <person name="Tunlid A."/>
        </authorList>
    </citation>
    <scope>NUCLEOTIDE SEQUENCE [LARGE SCALE GENOMIC DNA]</scope>
    <source>
        <strain evidence="2 3">CBS 406.79</strain>
    </source>
</reference>
<gene>
    <name evidence="2" type="ORF">D9757_010654</name>
</gene>
<comment type="caution">
    <text evidence="2">The sequence shown here is derived from an EMBL/GenBank/DDBJ whole genome shotgun (WGS) entry which is preliminary data.</text>
</comment>
<keyword evidence="1" id="KW-0732">Signal</keyword>
<proteinExistence type="predicted"/>
<sequence>MALILHRIITFVAVCLLVKTTIALPVSDTVPPTCDESLLSESDIGSNIGARRVANVNHMS</sequence>
<accession>A0A8H5GMC9</accession>
<keyword evidence="3" id="KW-1185">Reference proteome</keyword>
<dbReference type="AlphaFoldDB" id="A0A8H5GMC9"/>
<protein>
    <submittedName>
        <fullName evidence="2">Uncharacterized protein</fullName>
    </submittedName>
</protein>
<name>A0A8H5GMC9_9AGAR</name>
<evidence type="ECO:0000313" key="3">
    <source>
        <dbReference type="Proteomes" id="UP000518752"/>
    </source>
</evidence>
<organism evidence="2 3">
    <name type="scientific">Collybiopsis confluens</name>
    <dbReference type="NCBI Taxonomy" id="2823264"/>
    <lineage>
        <taxon>Eukaryota</taxon>
        <taxon>Fungi</taxon>
        <taxon>Dikarya</taxon>
        <taxon>Basidiomycota</taxon>
        <taxon>Agaricomycotina</taxon>
        <taxon>Agaricomycetes</taxon>
        <taxon>Agaricomycetidae</taxon>
        <taxon>Agaricales</taxon>
        <taxon>Marasmiineae</taxon>
        <taxon>Omphalotaceae</taxon>
        <taxon>Collybiopsis</taxon>
    </lineage>
</organism>
<evidence type="ECO:0000256" key="1">
    <source>
        <dbReference type="SAM" id="SignalP"/>
    </source>
</evidence>
<feature type="signal peptide" evidence="1">
    <location>
        <begin position="1"/>
        <end position="23"/>
    </location>
</feature>
<feature type="chain" id="PRO_5034238748" evidence="1">
    <location>
        <begin position="24"/>
        <end position="60"/>
    </location>
</feature>
<dbReference type="EMBL" id="JAACJN010000142">
    <property type="protein sequence ID" value="KAF5367617.1"/>
    <property type="molecule type" value="Genomic_DNA"/>
</dbReference>
<evidence type="ECO:0000313" key="2">
    <source>
        <dbReference type="EMBL" id="KAF5367617.1"/>
    </source>
</evidence>